<dbReference type="InterPro" id="IPR006085">
    <property type="entry name" value="XPG_DNA_repair_N"/>
</dbReference>
<gene>
    <name evidence="2" type="ORF">BCR42DRAFT_112292</name>
</gene>
<sequence length="266" mass="30288">MPIRHFEIFTGERRLIETVAVSQLKGTRLGIDGNYWLRKILVKEPSLSAMGGTPFTLRQSIENELKHFKANNIQPVFVFPGLSLIRKSKPFSNEDTRPGHRAAAWEFYEKGKLDAAMSKFANGGGFHLPDVLNLVFYILRQHKVEFIRAPYSPWAQLAYMHNHPRQIINAIYGGDELLMWNVDRIITAIDFTKGNYQTVNKKTVLGDLRVSEEQFLDICILAGFEYCPTFPPLSAISFTFNGVQELIKQHKTGFNAVCCQIPSDSY</sequence>
<feature type="domain" description="XPG N-terminal" evidence="1">
    <location>
        <begin position="1"/>
        <end position="89"/>
    </location>
</feature>
<dbReference type="STRING" id="90262.A0A1X2I648"/>
<evidence type="ECO:0000313" key="2">
    <source>
        <dbReference type="EMBL" id="ORZ10080.1"/>
    </source>
</evidence>
<dbReference type="EMBL" id="MCGE01000025">
    <property type="protein sequence ID" value="ORZ10080.1"/>
    <property type="molecule type" value="Genomic_DNA"/>
</dbReference>
<accession>A0A1X2I648</accession>
<dbReference type="OrthoDB" id="17262at2759"/>
<dbReference type="PRINTS" id="PR00853">
    <property type="entry name" value="XPGRADSUPER"/>
</dbReference>
<comment type="caution">
    <text evidence="2">The sequence shown here is derived from an EMBL/GenBank/DDBJ whole genome shotgun (WGS) entry which is preliminary data.</text>
</comment>
<dbReference type="AlphaFoldDB" id="A0A1X2I648"/>
<dbReference type="PANTHER" id="PTHR11081">
    <property type="entry name" value="FLAP ENDONUCLEASE FAMILY MEMBER"/>
    <property type="match status" value="1"/>
</dbReference>
<dbReference type="Proteomes" id="UP000193560">
    <property type="component" value="Unassembled WGS sequence"/>
</dbReference>
<evidence type="ECO:0000259" key="1">
    <source>
        <dbReference type="Pfam" id="PF00752"/>
    </source>
</evidence>
<dbReference type="SUPFAM" id="SSF88723">
    <property type="entry name" value="PIN domain-like"/>
    <property type="match status" value="1"/>
</dbReference>
<dbReference type="GO" id="GO:0003730">
    <property type="term" value="F:mRNA 3'-UTR binding"/>
    <property type="evidence" value="ECO:0007669"/>
    <property type="project" value="TreeGrafter"/>
</dbReference>
<dbReference type="Pfam" id="PF00752">
    <property type="entry name" value="XPG_N"/>
    <property type="match status" value="1"/>
</dbReference>
<dbReference type="PANTHER" id="PTHR11081:SF32">
    <property type="entry name" value="POST-TRANSCRIPTIONAL REGULATOR MKT1"/>
    <property type="match status" value="1"/>
</dbReference>
<name>A0A1X2I648_9FUNG</name>
<dbReference type="GO" id="GO:0004518">
    <property type="term" value="F:nuclease activity"/>
    <property type="evidence" value="ECO:0007669"/>
    <property type="project" value="InterPro"/>
</dbReference>
<evidence type="ECO:0000313" key="3">
    <source>
        <dbReference type="Proteomes" id="UP000193560"/>
    </source>
</evidence>
<protein>
    <submittedName>
        <fullName evidence="2">PIN domain-like protein</fullName>
    </submittedName>
</protein>
<keyword evidence="3" id="KW-1185">Reference proteome</keyword>
<dbReference type="InterPro" id="IPR029060">
    <property type="entry name" value="PIN-like_dom_sf"/>
</dbReference>
<reference evidence="2 3" key="1">
    <citation type="submission" date="2016-07" db="EMBL/GenBank/DDBJ databases">
        <title>Pervasive Adenine N6-methylation of Active Genes in Fungi.</title>
        <authorList>
            <consortium name="DOE Joint Genome Institute"/>
            <person name="Mondo S.J."/>
            <person name="Dannebaum R.O."/>
            <person name="Kuo R.C."/>
            <person name="Labutti K."/>
            <person name="Haridas S."/>
            <person name="Kuo A."/>
            <person name="Salamov A."/>
            <person name="Ahrendt S.R."/>
            <person name="Lipzen A."/>
            <person name="Sullivan W."/>
            <person name="Andreopoulos W.B."/>
            <person name="Clum A."/>
            <person name="Lindquist E."/>
            <person name="Daum C."/>
            <person name="Ramamoorthy G.K."/>
            <person name="Gryganskyi A."/>
            <person name="Culley D."/>
            <person name="Magnuson J.K."/>
            <person name="James T.Y."/>
            <person name="O'Malley M.A."/>
            <person name="Stajich J.E."/>
            <person name="Spatafora J.W."/>
            <person name="Visel A."/>
            <person name="Grigoriev I.V."/>
        </authorList>
    </citation>
    <scope>NUCLEOTIDE SEQUENCE [LARGE SCALE GENOMIC DNA]</scope>
    <source>
        <strain evidence="2 3">NRRL 1336</strain>
    </source>
</reference>
<dbReference type="InterPro" id="IPR006084">
    <property type="entry name" value="XPG/Rad2"/>
</dbReference>
<dbReference type="CDD" id="cd09858">
    <property type="entry name" value="PIN_MKT1"/>
    <property type="match status" value="1"/>
</dbReference>
<proteinExistence type="predicted"/>
<organism evidence="2 3">
    <name type="scientific">Absidia repens</name>
    <dbReference type="NCBI Taxonomy" id="90262"/>
    <lineage>
        <taxon>Eukaryota</taxon>
        <taxon>Fungi</taxon>
        <taxon>Fungi incertae sedis</taxon>
        <taxon>Mucoromycota</taxon>
        <taxon>Mucoromycotina</taxon>
        <taxon>Mucoromycetes</taxon>
        <taxon>Mucorales</taxon>
        <taxon>Cunninghamellaceae</taxon>
        <taxon>Absidia</taxon>
    </lineage>
</organism>
<dbReference type="Gene3D" id="3.40.50.1010">
    <property type="entry name" value="5'-nuclease"/>
    <property type="match status" value="1"/>
</dbReference>